<comment type="caution">
    <text evidence="3">The sequence shown here is derived from an EMBL/GenBank/DDBJ whole genome shotgun (WGS) entry which is preliminary data.</text>
</comment>
<dbReference type="SUPFAM" id="SSF52980">
    <property type="entry name" value="Restriction endonuclease-like"/>
    <property type="match status" value="1"/>
</dbReference>
<dbReference type="EMBL" id="JACHGF010000014">
    <property type="protein sequence ID" value="MBB5287207.1"/>
    <property type="molecule type" value="Genomic_DNA"/>
</dbReference>
<evidence type="ECO:0000259" key="1">
    <source>
        <dbReference type="Pfam" id="PF04471"/>
    </source>
</evidence>
<keyword evidence="3" id="KW-0540">Nuclease</keyword>
<dbReference type="InterPro" id="IPR027417">
    <property type="entry name" value="P-loop_NTPase"/>
</dbReference>
<organism evidence="3 4">
    <name type="scientific">Rhabdobacter roseus</name>
    <dbReference type="NCBI Taxonomy" id="1655419"/>
    <lineage>
        <taxon>Bacteria</taxon>
        <taxon>Pseudomonadati</taxon>
        <taxon>Bacteroidota</taxon>
        <taxon>Cytophagia</taxon>
        <taxon>Cytophagales</taxon>
        <taxon>Cytophagaceae</taxon>
        <taxon>Rhabdobacter</taxon>
    </lineage>
</organism>
<dbReference type="InterPro" id="IPR011856">
    <property type="entry name" value="tRNA_endonuc-like_dom_sf"/>
</dbReference>
<dbReference type="InterPro" id="IPR041664">
    <property type="entry name" value="AAA_16"/>
</dbReference>
<dbReference type="InterPro" id="IPR007560">
    <property type="entry name" value="Restrct_endonuc_IV_Mrr"/>
</dbReference>
<dbReference type="Pfam" id="PF04471">
    <property type="entry name" value="Mrr_cat"/>
    <property type="match status" value="1"/>
</dbReference>
<keyword evidence="3" id="KW-0378">Hydrolase</keyword>
<dbReference type="AlphaFoldDB" id="A0A840U0A8"/>
<evidence type="ECO:0000313" key="4">
    <source>
        <dbReference type="Proteomes" id="UP000557307"/>
    </source>
</evidence>
<keyword evidence="3" id="KW-0255">Endonuclease</keyword>
<dbReference type="InterPro" id="IPR011335">
    <property type="entry name" value="Restrct_endonuc-II-like"/>
</dbReference>
<dbReference type="GO" id="GO:0003677">
    <property type="term" value="F:DNA binding"/>
    <property type="evidence" value="ECO:0007669"/>
    <property type="project" value="InterPro"/>
</dbReference>
<dbReference type="Gene3D" id="3.40.1350.10">
    <property type="match status" value="1"/>
</dbReference>
<dbReference type="InterPro" id="IPR052906">
    <property type="entry name" value="Type_IV_Methyl-Rstrct_Enzyme"/>
</dbReference>
<dbReference type="SUPFAM" id="SSF52540">
    <property type="entry name" value="P-loop containing nucleoside triphosphate hydrolases"/>
    <property type="match status" value="1"/>
</dbReference>
<dbReference type="PANTHER" id="PTHR30015">
    <property type="entry name" value="MRR RESTRICTION SYSTEM PROTEIN"/>
    <property type="match status" value="1"/>
</dbReference>
<dbReference type="GO" id="GO:0009307">
    <property type="term" value="P:DNA restriction-modification system"/>
    <property type="evidence" value="ECO:0007669"/>
    <property type="project" value="InterPro"/>
</dbReference>
<feature type="domain" description="Orc1-like AAA ATPase" evidence="2">
    <location>
        <begin position="12"/>
        <end position="76"/>
    </location>
</feature>
<dbReference type="PANTHER" id="PTHR30015:SF7">
    <property type="entry name" value="TYPE IV METHYL-DIRECTED RESTRICTION ENZYME ECOKMRR"/>
    <property type="match status" value="1"/>
</dbReference>
<dbReference type="Pfam" id="PF13191">
    <property type="entry name" value="AAA_16"/>
    <property type="match status" value="1"/>
</dbReference>
<dbReference type="Proteomes" id="UP000557307">
    <property type="component" value="Unassembled WGS sequence"/>
</dbReference>
<evidence type="ECO:0000259" key="2">
    <source>
        <dbReference type="Pfam" id="PF13191"/>
    </source>
</evidence>
<keyword evidence="4" id="KW-1185">Reference proteome</keyword>
<reference evidence="3 4" key="1">
    <citation type="submission" date="2020-08" db="EMBL/GenBank/DDBJ databases">
        <title>Genomic Encyclopedia of Type Strains, Phase IV (KMG-IV): sequencing the most valuable type-strain genomes for metagenomic binning, comparative biology and taxonomic classification.</title>
        <authorList>
            <person name="Goeker M."/>
        </authorList>
    </citation>
    <scope>NUCLEOTIDE SEQUENCE [LARGE SCALE GENOMIC DNA]</scope>
    <source>
        <strain evidence="3 4">DSM 105074</strain>
    </source>
</reference>
<sequence length="378" mass="42975">MTFDFERDYDRNFVGREKELEWLDEHLYRRGSSFSPIIISGVSGVGKTALVKQWFSSRRISYTPLWYDISSNIDDNAIDNLLIEIRRISDNRYERGGRLTVVIDGTDVWSQKKHEEAASKIFNYKIVTSLIFIRRGELKFSRGQSLSLQPLSNSSTGDLLRKLLSSELTDGQISEAIEASKGFPLALSILCKLINGDNVDSILASTNDPLYDIQNGIIFPKNQIIAVTKPIIVNASNHLIESLKKQPVSIRNLTPRQFEELLAELLKDMGWDVELTKQTRDGGSDILAYLNTDVGRLLCLVEAKHYREDRKIGVDLVRTLYGTLCDAQANSAMLVTTSSFTQDAKTFQQKHQYQLTLREYADVVEWIMKFGNKKNNYA</sequence>
<feature type="domain" description="Restriction endonuclease type IV Mrr" evidence="1">
    <location>
        <begin position="250"/>
        <end position="367"/>
    </location>
</feature>
<dbReference type="GO" id="GO:0015666">
    <property type="term" value="F:restriction endodeoxyribonuclease activity"/>
    <property type="evidence" value="ECO:0007669"/>
    <property type="project" value="TreeGrafter"/>
</dbReference>
<gene>
    <name evidence="3" type="ORF">HNQ92_005369</name>
</gene>
<protein>
    <submittedName>
        <fullName evidence="3">HJR/Mrr/RecB family endonuclease</fullName>
    </submittedName>
</protein>
<dbReference type="RefSeq" id="WP_184179076.1">
    <property type="nucleotide sequence ID" value="NZ_JACHGF010000014.1"/>
</dbReference>
<proteinExistence type="predicted"/>
<dbReference type="Gene3D" id="3.40.50.300">
    <property type="entry name" value="P-loop containing nucleotide triphosphate hydrolases"/>
    <property type="match status" value="1"/>
</dbReference>
<evidence type="ECO:0000313" key="3">
    <source>
        <dbReference type="EMBL" id="MBB5287207.1"/>
    </source>
</evidence>
<accession>A0A840U0A8</accession>
<name>A0A840U0A8_9BACT</name>